<dbReference type="InterPro" id="IPR036291">
    <property type="entry name" value="NAD(P)-bd_dom_sf"/>
</dbReference>
<name>A0A438GSU5_VITVI</name>
<reference evidence="4 5" key="1">
    <citation type="journal article" date="2018" name="PLoS Genet.">
        <title>Population sequencing reveals clonal diversity and ancestral inbreeding in the grapevine cultivar Chardonnay.</title>
        <authorList>
            <person name="Roach M.J."/>
            <person name="Johnson D.L."/>
            <person name="Bohlmann J."/>
            <person name="van Vuuren H.J."/>
            <person name="Jones S.J."/>
            <person name="Pretorius I.S."/>
            <person name="Schmidt S.A."/>
            <person name="Borneman A.R."/>
        </authorList>
    </citation>
    <scope>NUCLEOTIDE SEQUENCE [LARGE SCALE GENOMIC DNA]</scope>
    <source>
        <strain evidence="5">cv. Chardonnay</strain>
        <tissue evidence="4">Leaf</tissue>
    </source>
</reference>
<dbReference type="Pfam" id="PF13561">
    <property type="entry name" value="adh_short_C2"/>
    <property type="match status" value="1"/>
</dbReference>
<dbReference type="Proteomes" id="UP000288805">
    <property type="component" value="Unassembled WGS sequence"/>
</dbReference>
<dbReference type="AlphaFoldDB" id="A0A438GSU5"/>
<protein>
    <submittedName>
        <fullName evidence="4">Short-chain dehydrogenase/reductase 2b</fullName>
    </submittedName>
</protein>
<dbReference type="GO" id="GO:0016491">
    <property type="term" value="F:oxidoreductase activity"/>
    <property type="evidence" value="ECO:0007669"/>
    <property type="project" value="UniProtKB-KW"/>
</dbReference>
<comment type="caution">
    <text evidence="4">The sequence shown here is derived from an EMBL/GenBank/DDBJ whole genome shotgun (WGS) entry which is preliminary data.</text>
</comment>
<evidence type="ECO:0000313" key="4">
    <source>
        <dbReference type="EMBL" id="RVW75274.1"/>
    </source>
</evidence>
<keyword evidence="3" id="KW-0560">Oxidoreductase</keyword>
<organism evidence="4 5">
    <name type="scientific">Vitis vinifera</name>
    <name type="common">Grape</name>
    <dbReference type="NCBI Taxonomy" id="29760"/>
    <lineage>
        <taxon>Eukaryota</taxon>
        <taxon>Viridiplantae</taxon>
        <taxon>Streptophyta</taxon>
        <taxon>Embryophyta</taxon>
        <taxon>Tracheophyta</taxon>
        <taxon>Spermatophyta</taxon>
        <taxon>Magnoliopsida</taxon>
        <taxon>eudicotyledons</taxon>
        <taxon>Gunneridae</taxon>
        <taxon>Pentapetalae</taxon>
        <taxon>rosids</taxon>
        <taxon>Vitales</taxon>
        <taxon>Vitaceae</taxon>
        <taxon>Viteae</taxon>
        <taxon>Vitis</taxon>
    </lineage>
</organism>
<evidence type="ECO:0000256" key="1">
    <source>
        <dbReference type="ARBA" id="ARBA00006484"/>
    </source>
</evidence>
<comment type="similarity">
    <text evidence="1">Belongs to the short-chain dehydrogenases/reductases (SDR) family.</text>
</comment>
<evidence type="ECO:0000256" key="2">
    <source>
        <dbReference type="ARBA" id="ARBA00022857"/>
    </source>
</evidence>
<evidence type="ECO:0000256" key="3">
    <source>
        <dbReference type="ARBA" id="ARBA00023002"/>
    </source>
</evidence>
<dbReference type="PANTHER" id="PTHR43490:SF98">
    <property type="entry name" value="OS02G0640600 PROTEIN"/>
    <property type="match status" value="1"/>
</dbReference>
<dbReference type="Gene3D" id="3.40.50.720">
    <property type="entry name" value="NAD(P)-binding Rossmann-like Domain"/>
    <property type="match status" value="1"/>
</dbReference>
<dbReference type="SUPFAM" id="SSF51735">
    <property type="entry name" value="NAD(P)-binding Rossmann-fold domains"/>
    <property type="match status" value="1"/>
</dbReference>
<sequence>MGVSIGEECLKTNYYGAKRMIEALIPLLQLSDSPKIINLSSRAGQLQTNDSLQFHTVTRALQTDRSRLEWGNLFGQLHFDGQIIYRSFEERRKDECDFKEAKSWSIYPSAYTISKAALNAYSRIMARKYPTFYINCVCPGYVKTDMNYNASLLTVEEGAESTVRLAMLPDGGPSSQFFLEKEVSEY</sequence>
<keyword evidence="2" id="KW-0521">NADP</keyword>
<accession>A0A438GSU5</accession>
<dbReference type="PANTHER" id="PTHR43490">
    <property type="entry name" value="(+)-NEOMENTHOL DEHYDROGENASE"/>
    <property type="match status" value="1"/>
</dbReference>
<dbReference type="EMBL" id="QGNW01000353">
    <property type="protein sequence ID" value="RVW75274.1"/>
    <property type="molecule type" value="Genomic_DNA"/>
</dbReference>
<proteinExistence type="inferred from homology"/>
<dbReference type="InterPro" id="IPR002347">
    <property type="entry name" value="SDR_fam"/>
</dbReference>
<evidence type="ECO:0000313" key="5">
    <source>
        <dbReference type="Proteomes" id="UP000288805"/>
    </source>
</evidence>
<gene>
    <name evidence="4" type="primary">SDR2b_1</name>
    <name evidence="4" type="ORF">CK203_047152</name>
</gene>